<name>A0A022QUL3_ERYGU</name>
<dbReference type="PANTHER" id="PTHR31639:SF42">
    <property type="entry name" value="OS02G0160200 PROTEIN"/>
    <property type="match status" value="1"/>
</dbReference>
<feature type="domain" description="F-box/LRR-repeat protein 15/At3g58940/PEG3-like LRR" evidence="1">
    <location>
        <begin position="149"/>
        <end position="264"/>
    </location>
</feature>
<evidence type="ECO:0000259" key="1">
    <source>
        <dbReference type="Pfam" id="PF24758"/>
    </source>
</evidence>
<organism evidence="2 3">
    <name type="scientific">Erythranthe guttata</name>
    <name type="common">Yellow monkey flower</name>
    <name type="synonym">Mimulus guttatus</name>
    <dbReference type="NCBI Taxonomy" id="4155"/>
    <lineage>
        <taxon>Eukaryota</taxon>
        <taxon>Viridiplantae</taxon>
        <taxon>Streptophyta</taxon>
        <taxon>Embryophyta</taxon>
        <taxon>Tracheophyta</taxon>
        <taxon>Spermatophyta</taxon>
        <taxon>Magnoliopsida</taxon>
        <taxon>eudicotyledons</taxon>
        <taxon>Gunneridae</taxon>
        <taxon>Pentapetalae</taxon>
        <taxon>asterids</taxon>
        <taxon>lamiids</taxon>
        <taxon>Lamiales</taxon>
        <taxon>Phrymaceae</taxon>
        <taxon>Erythranthe</taxon>
    </lineage>
</organism>
<evidence type="ECO:0000313" key="2">
    <source>
        <dbReference type="EMBL" id="EYU30215.1"/>
    </source>
</evidence>
<dbReference type="EMBL" id="KI631110">
    <property type="protein sequence ID" value="EYU30215.1"/>
    <property type="molecule type" value="Genomic_DNA"/>
</dbReference>
<dbReference type="InterPro" id="IPR032675">
    <property type="entry name" value="LRR_dom_sf"/>
</dbReference>
<dbReference type="SUPFAM" id="SSF52047">
    <property type="entry name" value="RNI-like"/>
    <property type="match status" value="1"/>
</dbReference>
<dbReference type="AlphaFoldDB" id="A0A022QUL3"/>
<proteinExistence type="predicted"/>
<dbReference type="InterPro" id="IPR055411">
    <property type="entry name" value="LRR_FXL15/At3g58940/PEG3-like"/>
</dbReference>
<gene>
    <name evidence="2" type="ORF">MIMGU_mgv1a025256mg</name>
</gene>
<dbReference type="Gene3D" id="3.80.10.10">
    <property type="entry name" value="Ribonuclease Inhibitor"/>
    <property type="match status" value="1"/>
</dbReference>
<dbReference type="Pfam" id="PF24758">
    <property type="entry name" value="LRR_At5g56370"/>
    <property type="match status" value="1"/>
</dbReference>
<protein>
    <recommendedName>
        <fullName evidence="1">F-box/LRR-repeat protein 15/At3g58940/PEG3-like LRR domain-containing protein</fullName>
    </recommendedName>
</protein>
<evidence type="ECO:0000313" key="3">
    <source>
        <dbReference type="Proteomes" id="UP000030748"/>
    </source>
</evidence>
<keyword evidence="3" id="KW-1185">Reference proteome</keyword>
<reference evidence="2 3" key="1">
    <citation type="journal article" date="2013" name="Proc. Natl. Acad. Sci. U.S.A.">
        <title>Fine-scale variation in meiotic recombination in Mimulus inferred from population shotgun sequencing.</title>
        <authorList>
            <person name="Hellsten U."/>
            <person name="Wright K.M."/>
            <person name="Jenkins J."/>
            <person name="Shu S."/>
            <person name="Yuan Y."/>
            <person name="Wessler S.R."/>
            <person name="Schmutz J."/>
            <person name="Willis J.H."/>
            <person name="Rokhsar D.S."/>
        </authorList>
    </citation>
    <scope>NUCLEOTIDE SEQUENCE [LARGE SCALE GENOMIC DNA]</scope>
    <source>
        <strain evidence="3">cv. DUN x IM62</strain>
    </source>
</reference>
<feature type="non-terminal residue" evidence="2">
    <location>
        <position position="357"/>
    </location>
</feature>
<dbReference type="PANTHER" id="PTHR31639">
    <property type="entry name" value="F-BOX PROTEIN-LIKE"/>
    <property type="match status" value="1"/>
</dbReference>
<accession>A0A022QUL3</accession>
<dbReference type="Proteomes" id="UP000030748">
    <property type="component" value="Unassembled WGS sequence"/>
</dbReference>
<sequence length="357" mass="41408">MFSGPTRRHHFDCGEMLCMNTEVRRAATLSDFGFCCKCLAFFGNRENTGEIPTPWTEYPSCRKRSYSKYCISSPKKIVRTSVLSKSWRNIWCTRPNLDFSDATFKGSKQEFLSLVDKNLQRHCDQRVRIEEFGLCISLDESDRESVSRLENWIRALTNMGTKKFCLSIRSELEHGSGFFHLHSVVFEVAESLQDLRVKILTSDQKSYKRTILSKHLKELHLQNVYINDKDFQRIISSCPLVETASLESCKGLQNIKVNNSLRNLKKFSFYKMPSTEDERCSIEIHPPSSIQTIDIDNGDLKFHKGADFRNLEYLYLRRVTTSSDQLSWCKFPSLQLLDIDCCNGLKELRIFIDAPRI</sequence>